<sequence>MANSTIKILGIVILFLSLISQGFGECYLWDVITSQKRTGVQVEGKPEWIVTITNNCPCTVKNVLVNCREFQSIEPIDSSILAIQGNLCLVKAGQPIYNKEIIQFKYSRDTIFLFYTKFFQLLCS</sequence>
<gene>
    <name evidence="3" type="ORF">V8G54_007101</name>
</gene>
<evidence type="ECO:0000313" key="3">
    <source>
        <dbReference type="EMBL" id="WVZ19779.1"/>
    </source>
</evidence>
<keyword evidence="4" id="KW-1185">Reference proteome</keyword>
<protein>
    <submittedName>
        <fullName evidence="3">Uncharacterized protein</fullName>
    </submittedName>
</protein>
<dbReference type="AlphaFoldDB" id="A0AAQ3S560"/>
<evidence type="ECO:0000313" key="4">
    <source>
        <dbReference type="Proteomes" id="UP001374535"/>
    </source>
</evidence>
<dbReference type="PANTHER" id="PTHR33184:SF72">
    <property type="entry name" value="BETA-1,3-N-ACETYLGLUCOSAMINYLTRANSFERASE FAMILY PROTEIN"/>
    <property type="match status" value="1"/>
</dbReference>
<reference evidence="3 4" key="1">
    <citation type="journal article" date="2023" name="Life. Sci Alliance">
        <title>Evolutionary insights into 3D genome organization and epigenetic landscape of Vigna mungo.</title>
        <authorList>
            <person name="Junaid A."/>
            <person name="Singh B."/>
            <person name="Bhatia S."/>
        </authorList>
    </citation>
    <scope>NUCLEOTIDE SEQUENCE [LARGE SCALE GENOMIC DNA]</scope>
    <source>
        <strain evidence="3">Urdbean</strain>
    </source>
</reference>
<proteinExistence type="predicted"/>
<name>A0AAQ3S560_VIGMU</name>
<evidence type="ECO:0000256" key="1">
    <source>
        <dbReference type="ARBA" id="ARBA00022729"/>
    </source>
</evidence>
<dbReference type="GO" id="GO:0001709">
    <property type="term" value="P:cell fate determination"/>
    <property type="evidence" value="ECO:0007669"/>
    <property type="project" value="TreeGrafter"/>
</dbReference>
<accession>A0AAQ3S560</accession>
<keyword evidence="1 2" id="KW-0732">Signal</keyword>
<dbReference type="PANTHER" id="PTHR33184">
    <property type="entry name" value="PROTEIN TAPETUM DETERMINANT 1-LIKE-RELATED"/>
    <property type="match status" value="1"/>
</dbReference>
<feature type="signal peptide" evidence="2">
    <location>
        <begin position="1"/>
        <end position="24"/>
    </location>
</feature>
<dbReference type="Proteomes" id="UP001374535">
    <property type="component" value="Chromosome 2"/>
</dbReference>
<dbReference type="InterPro" id="IPR040361">
    <property type="entry name" value="TPD1"/>
</dbReference>
<dbReference type="Pfam" id="PF24068">
    <property type="entry name" value="TPD1_C"/>
    <property type="match status" value="1"/>
</dbReference>
<dbReference type="EMBL" id="CP144699">
    <property type="protein sequence ID" value="WVZ19779.1"/>
    <property type="molecule type" value="Genomic_DNA"/>
</dbReference>
<feature type="chain" id="PRO_5042869030" evidence="2">
    <location>
        <begin position="25"/>
        <end position="124"/>
    </location>
</feature>
<evidence type="ECO:0000256" key="2">
    <source>
        <dbReference type="SAM" id="SignalP"/>
    </source>
</evidence>
<organism evidence="3 4">
    <name type="scientific">Vigna mungo</name>
    <name type="common">Black gram</name>
    <name type="synonym">Phaseolus mungo</name>
    <dbReference type="NCBI Taxonomy" id="3915"/>
    <lineage>
        <taxon>Eukaryota</taxon>
        <taxon>Viridiplantae</taxon>
        <taxon>Streptophyta</taxon>
        <taxon>Embryophyta</taxon>
        <taxon>Tracheophyta</taxon>
        <taxon>Spermatophyta</taxon>
        <taxon>Magnoliopsida</taxon>
        <taxon>eudicotyledons</taxon>
        <taxon>Gunneridae</taxon>
        <taxon>Pentapetalae</taxon>
        <taxon>rosids</taxon>
        <taxon>fabids</taxon>
        <taxon>Fabales</taxon>
        <taxon>Fabaceae</taxon>
        <taxon>Papilionoideae</taxon>
        <taxon>50 kb inversion clade</taxon>
        <taxon>NPAAA clade</taxon>
        <taxon>indigoferoid/millettioid clade</taxon>
        <taxon>Phaseoleae</taxon>
        <taxon>Vigna</taxon>
    </lineage>
</organism>